<comment type="similarity">
    <text evidence="1 2">Belongs to the small heat shock protein (HSP20) family.</text>
</comment>
<evidence type="ECO:0000256" key="1">
    <source>
        <dbReference type="PROSITE-ProRule" id="PRU00285"/>
    </source>
</evidence>
<dbReference type="CDD" id="cd06471">
    <property type="entry name" value="ACD_LpsHSP_like"/>
    <property type="match status" value="1"/>
</dbReference>
<accession>A0A0R2IZN4</accession>
<evidence type="ECO:0000313" key="4">
    <source>
        <dbReference type="EMBL" id="KRN67332.1"/>
    </source>
</evidence>
<dbReference type="InterPro" id="IPR031107">
    <property type="entry name" value="Small_HSP"/>
</dbReference>
<dbReference type="PATRIC" id="fig|319652.3.peg.878"/>
<dbReference type="Gene3D" id="2.60.40.790">
    <property type="match status" value="1"/>
</dbReference>
<proteinExistence type="inferred from homology"/>
<evidence type="ECO:0000259" key="3">
    <source>
        <dbReference type="PROSITE" id="PS01031"/>
    </source>
</evidence>
<reference evidence="4 5" key="1">
    <citation type="journal article" date="2015" name="Genome Announc.">
        <title>Expanding the biotechnology potential of lactobacilli through comparative genomics of 213 strains and associated genera.</title>
        <authorList>
            <person name="Sun Z."/>
            <person name="Harris H.M."/>
            <person name="McCann A."/>
            <person name="Guo C."/>
            <person name="Argimon S."/>
            <person name="Zhang W."/>
            <person name="Yang X."/>
            <person name="Jeffery I.B."/>
            <person name="Cooney J.C."/>
            <person name="Kagawa T.F."/>
            <person name="Liu W."/>
            <person name="Song Y."/>
            <person name="Salvetti E."/>
            <person name="Wrobel A."/>
            <person name="Rasinkangas P."/>
            <person name="Parkhill J."/>
            <person name="Rea M.C."/>
            <person name="O'Sullivan O."/>
            <person name="Ritari J."/>
            <person name="Douillard F.P."/>
            <person name="Paul Ross R."/>
            <person name="Yang R."/>
            <person name="Briner A.E."/>
            <person name="Felis G.E."/>
            <person name="de Vos W.M."/>
            <person name="Barrangou R."/>
            <person name="Klaenhammer T.R."/>
            <person name="Caufield P.W."/>
            <person name="Cui Y."/>
            <person name="Zhang H."/>
            <person name="O'Toole P.W."/>
        </authorList>
    </citation>
    <scope>NUCLEOTIDE SEQUENCE [LARGE SCALE GENOMIC DNA]</scope>
    <source>
        <strain evidence="4 5">DSM 17757</strain>
    </source>
</reference>
<dbReference type="SUPFAM" id="SSF49764">
    <property type="entry name" value="HSP20-like chaperones"/>
    <property type="match status" value="1"/>
</dbReference>
<dbReference type="EMBL" id="JQBR01000002">
    <property type="protein sequence ID" value="KRN67332.1"/>
    <property type="molecule type" value="Genomic_DNA"/>
</dbReference>
<dbReference type="InterPro" id="IPR002068">
    <property type="entry name" value="A-crystallin/Hsp20_dom"/>
</dbReference>
<keyword evidence="5" id="KW-1185">Reference proteome</keyword>
<organism evidence="4 5">
    <name type="scientific">Pediococcus cellicola</name>
    <dbReference type="NCBI Taxonomy" id="319652"/>
    <lineage>
        <taxon>Bacteria</taxon>
        <taxon>Bacillati</taxon>
        <taxon>Bacillota</taxon>
        <taxon>Bacilli</taxon>
        <taxon>Lactobacillales</taxon>
        <taxon>Lactobacillaceae</taxon>
        <taxon>Pediococcus</taxon>
    </lineage>
</organism>
<dbReference type="Pfam" id="PF00011">
    <property type="entry name" value="HSP20"/>
    <property type="match status" value="1"/>
</dbReference>
<feature type="domain" description="SHSP" evidence="3">
    <location>
        <begin position="29"/>
        <end position="142"/>
    </location>
</feature>
<keyword evidence="4" id="KW-0346">Stress response</keyword>
<name>A0A0R2IZN4_9LACO</name>
<dbReference type="STRING" id="319652.IV80_GL000871"/>
<evidence type="ECO:0000256" key="2">
    <source>
        <dbReference type="RuleBase" id="RU003616"/>
    </source>
</evidence>
<dbReference type="PROSITE" id="PS01031">
    <property type="entry name" value="SHSP"/>
    <property type="match status" value="1"/>
</dbReference>
<dbReference type="PANTHER" id="PTHR11527">
    <property type="entry name" value="HEAT-SHOCK PROTEIN 20 FAMILY MEMBER"/>
    <property type="match status" value="1"/>
</dbReference>
<dbReference type="RefSeq" id="WP_057749214.1">
    <property type="nucleotide sequence ID" value="NZ_BJVH01000023.1"/>
</dbReference>
<dbReference type="AlphaFoldDB" id="A0A0R2IZN4"/>
<protein>
    <submittedName>
        <fullName evidence="4">Molecular chaperone (Small heat shock protein)</fullName>
    </submittedName>
</protein>
<dbReference type="InterPro" id="IPR008978">
    <property type="entry name" value="HSP20-like_chaperone"/>
</dbReference>
<comment type="caution">
    <text evidence="4">The sequence shown here is derived from an EMBL/GenBank/DDBJ whole genome shotgun (WGS) entry which is preliminary data.</text>
</comment>
<evidence type="ECO:0000313" key="5">
    <source>
        <dbReference type="Proteomes" id="UP000051568"/>
    </source>
</evidence>
<dbReference type="OrthoDB" id="9811615at2"/>
<sequence length="142" mass="16617">MANELRNRDFDDFEPFDFFDNFGKNFFKSMTQSSSMKTDIRENDKNYEVSAELPGFKKENIRLNYDNDTLTVEGKHNVDRAQKDEKGNLIRQERSYSNVSRQFYLPNVDRDKISASYDGGVLKITLPKSEEKLENNTQIPIN</sequence>
<gene>
    <name evidence="4" type="ORF">IV80_GL000871</name>
</gene>
<dbReference type="Proteomes" id="UP000051568">
    <property type="component" value="Unassembled WGS sequence"/>
</dbReference>